<keyword evidence="3" id="KW-1185">Reference proteome</keyword>
<proteinExistence type="predicted"/>
<evidence type="ECO:0000256" key="1">
    <source>
        <dbReference type="SAM" id="MobiDB-lite"/>
    </source>
</evidence>
<name>A0AAV9TRS2_9PEZI</name>
<feature type="region of interest" description="Disordered" evidence="1">
    <location>
        <begin position="52"/>
        <end position="87"/>
    </location>
</feature>
<accession>A0AAV9TRS2</accession>
<dbReference type="EMBL" id="JASAOK010000002">
    <property type="protein sequence ID" value="KAK6225302.1"/>
    <property type="molecule type" value="Genomic_DNA"/>
</dbReference>
<protein>
    <submittedName>
        <fullName evidence="2">Uncharacterized protein</fullName>
    </submittedName>
</protein>
<dbReference type="AlphaFoldDB" id="A0AAV9TRS2"/>
<gene>
    <name evidence="2" type="ORF">QIS74_01349</name>
</gene>
<reference evidence="2 3" key="1">
    <citation type="submission" date="2023-04" db="EMBL/GenBank/DDBJ databases">
        <title>Colletotrichum tabacum stain YC1 causing leaf anthracnose on Nicotiana tabacum(L.) cv.</title>
        <authorList>
            <person name="Ji Z."/>
            <person name="Wang M."/>
            <person name="Zhang J."/>
            <person name="Wang N."/>
            <person name="Zhou Z."/>
        </authorList>
    </citation>
    <scope>NUCLEOTIDE SEQUENCE [LARGE SCALE GENOMIC DNA]</scope>
    <source>
        <strain evidence="2 3">YC1</strain>
    </source>
</reference>
<dbReference type="Proteomes" id="UP001327957">
    <property type="component" value="Unassembled WGS sequence"/>
</dbReference>
<sequence length="208" mass="22444">MSRVPDPRGQSQSRPSCVSPPTLPLFNVLCIISLEDRLCSPIKLDTPALTAGQHTRSLGRPPHRAEPPERLAVGWAPPRTSTRTKRPAACCRSQITRLKRGKIVPFDNIHNATAHDALIVDCCGATPETKSTAPPRIPTQASERPAIPVMSDPVYCIDRFVGSSAASDWHNRPPLFASAASSSSESAETTGQARMEKILAEILSSFSN</sequence>
<comment type="caution">
    <text evidence="2">The sequence shown here is derived from an EMBL/GenBank/DDBJ whole genome shotgun (WGS) entry which is preliminary data.</text>
</comment>
<evidence type="ECO:0000313" key="2">
    <source>
        <dbReference type="EMBL" id="KAK6225302.1"/>
    </source>
</evidence>
<organism evidence="2 3">
    <name type="scientific">Colletotrichum tabaci</name>
    <dbReference type="NCBI Taxonomy" id="1209068"/>
    <lineage>
        <taxon>Eukaryota</taxon>
        <taxon>Fungi</taxon>
        <taxon>Dikarya</taxon>
        <taxon>Ascomycota</taxon>
        <taxon>Pezizomycotina</taxon>
        <taxon>Sordariomycetes</taxon>
        <taxon>Hypocreomycetidae</taxon>
        <taxon>Glomerellales</taxon>
        <taxon>Glomerellaceae</taxon>
        <taxon>Colletotrichum</taxon>
        <taxon>Colletotrichum destructivum species complex</taxon>
    </lineage>
</organism>
<evidence type="ECO:0000313" key="3">
    <source>
        <dbReference type="Proteomes" id="UP001327957"/>
    </source>
</evidence>